<evidence type="ECO:0000256" key="1">
    <source>
        <dbReference type="SAM" id="MobiDB-lite"/>
    </source>
</evidence>
<sequence length="70" mass="7868">MRTFKLKAICIATAAALFLSVTTHAQSKMSKMKKDTTKMSKMDHQKTHGKMDKVGKSGKMDKMKKDTSKM</sequence>
<feature type="region of interest" description="Disordered" evidence="1">
    <location>
        <begin position="28"/>
        <end position="70"/>
    </location>
</feature>
<gene>
    <name evidence="3" type="ORF">ACFQZX_00165</name>
</gene>
<evidence type="ECO:0000256" key="2">
    <source>
        <dbReference type="SAM" id="SignalP"/>
    </source>
</evidence>
<organism evidence="3 4">
    <name type="scientific">Mucilaginibacter litoreus</name>
    <dbReference type="NCBI Taxonomy" id="1048221"/>
    <lineage>
        <taxon>Bacteria</taxon>
        <taxon>Pseudomonadati</taxon>
        <taxon>Bacteroidota</taxon>
        <taxon>Sphingobacteriia</taxon>
        <taxon>Sphingobacteriales</taxon>
        <taxon>Sphingobacteriaceae</taxon>
        <taxon>Mucilaginibacter</taxon>
    </lineage>
</organism>
<dbReference type="EMBL" id="JBHTHZ010000001">
    <property type="protein sequence ID" value="MFD0792004.1"/>
    <property type="molecule type" value="Genomic_DNA"/>
</dbReference>
<accession>A0ABW3AP28</accession>
<protein>
    <recommendedName>
        <fullName evidence="5">Pentapeptide MXKDX repeat protein</fullName>
    </recommendedName>
</protein>
<comment type="caution">
    <text evidence="3">The sequence shown here is derived from an EMBL/GenBank/DDBJ whole genome shotgun (WGS) entry which is preliminary data.</text>
</comment>
<feature type="signal peptide" evidence="2">
    <location>
        <begin position="1"/>
        <end position="25"/>
    </location>
</feature>
<keyword evidence="4" id="KW-1185">Reference proteome</keyword>
<dbReference type="Proteomes" id="UP001597010">
    <property type="component" value="Unassembled WGS sequence"/>
</dbReference>
<reference evidence="4" key="1">
    <citation type="journal article" date="2019" name="Int. J. Syst. Evol. Microbiol.">
        <title>The Global Catalogue of Microorganisms (GCM) 10K type strain sequencing project: providing services to taxonomists for standard genome sequencing and annotation.</title>
        <authorList>
            <consortium name="The Broad Institute Genomics Platform"/>
            <consortium name="The Broad Institute Genome Sequencing Center for Infectious Disease"/>
            <person name="Wu L."/>
            <person name="Ma J."/>
        </authorList>
    </citation>
    <scope>NUCLEOTIDE SEQUENCE [LARGE SCALE GENOMIC DNA]</scope>
    <source>
        <strain evidence="4">CCUG 61484</strain>
    </source>
</reference>
<evidence type="ECO:0000313" key="4">
    <source>
        <dbReference type="Proteomes" id="UP001597010"/>
    </source>
</evidence>
<evidence type="ECO:0008006" key="5">
    <source>
        <dbReference type="Google" id="ProtNLM"/>
    </source>
</evidence>
<evidence type="ECO:0000313" key="3">
    <source>
        <dbReference type="EMBL" id="MFD0792004.1"/>
    </source>
</evidence>
<feature type="compositionally biased region" description="Basic and acidic residues" evidence="1">
    <location>
        <begin position="32"/>
        <end position="70"/>
    </location>
</feature>
<feature type="chain" id="PRO_5046164935" description="Pentapeptide MXKDX repeat protein" evidence="2">
    <location>
        <begin position="26"/>
        <end position="70"/>
    </location>
</feature>
<proteinExistence type="predicted"/>
<keyword evidence="2" id="KW-0732">Signal</keyword>
<dbReference type="RefSeq" id="WP_377110717.1">
    <property type="nucleotide sequence ID" value="NZ_JBHTHZ010000001.1"/>
</dbReference>
<name>A0ABW3AP28_9SPHI</name>